<dbReference type="PANTHER" id="PTHR34781:SF2">
    <property type="entry name" value="TRANSMEMBRANE PROTEIN"/>
    <property type="match status" value="1"/>
</dbReference>
<feature type="region of interest" description="Disordered" evidence="1">
    <location>
        <begin position="33"/>
        <end position="62"/>
    </location>
</feature>
<reference evidence="3" key="1">
    <citation type="submission" date="2021-03" db="EMBL/GenBank/DDBJ databases">
        <authorList>
            <consortium name="Genoscope - CEA"/>
            <person name="William W."/>
        </authorList>
    </citation>
    <scope>NUCLEOTIDE SEQUENCE</scope>
    <source>
        <strain evidence="3">Doubled-haploid Pahang</strain>
    </source>
</reference>
<evidence type="ECO:0000313" key="3">
    <source>
        <dbReference type="EMBL" id="CAG1833036.1"/>
    </source>
</evidence>
<evidence type="ECO:0000313" key="5">
    <source>
        <dbReference type="Proteomes" id="UP000012960"/>
    </source>
</evidence>
<sequence>MTRGEEDQTSRFLNELCSILFAVLRSPQLAIRSSSAPSPGVGRIGTEEMSYRSPLPTPRRRRLPQASPAAVASLMLGVSIALMLGGSVTFVLGFMLMPWVIGMLTMLYLAGIVMTVSELGRAILFPSTTKEVKDGIILERLGWLSVTSQFPRCP</sequence>
<dbReference type="EMBL" id="HG996472">
    <property type="protein sequence ID" value="CAG1833036.1"/>
    <property type="molecule type" value="Genomic_DNA"/>
</dbReference>
<accession>A0A804KBW7</accession>
<dbReference type="Proteomes" id="UP000012960">
    <property type="component" value="Unplaced"/>
</dbReference>
<keyword evidence="5" id="KW-1185">Reference proteome</keyword>
<dbReference type="AlphaFoldDB" id="A0A804KBW7"/>
<organism evidence="4 5">
    <name type="scientific">Musa acuminata subsp. malaccensis</name>
    <name type="common">Wild banana</name>
    <name type="synonym">Musa malaccensis</name>
    <dbReference type="NCBI Taxonomy" id="214687"/>
    <lineage>
        <taxon>Eukaryota</taxon>
        <taxon>Viridiplantae</taxon>
        <taxon>Streptophyta</taxon>
        <taxon>Embryophyta</taxon>
        <taxon>Tracheophyta</taxon>
        <taxon>Spermatophyta</taxon>
        <taxon>Magnoliopsida</taxon>
        <taxon>Liliopsida</taxon>
        <taxon>Zingiberales</taxon>
        <taxon>Musaceae</taxon>
        <taxon>Musa</taxon>
    </lineage>
</organism>
<name>A0A804KBW7_MUSAM</name>
<proteinExistence type="predicted"/>
<keyword evidence="2" id="KW-0472">Membrane</keyword>
<feature type="transmembrane region" description="Helical" evidence="2">
    <location>
        <begin position="69"/>
        <end position="90"/>
    </location>
</feature>
<dbReference type="Gramene" id="Ma08_t28780.2">
    <property type="protein sequence ID" value="Ma08_p28780.2"/>
    <property type="gene ID" value="Ma08_g28780"/>
</dbReference>
<protein>
    <submittedName>
        <fullName evidence="3">(wild Malaysian banana) hypothetical protein</fullName>
    </submittedName>
</protein>
<dbReference type="OrthoDB" id="1936751at2759"/>
<dbReference type="EnsemblPlants" id="Ma08_t28780.2">
    <property type="protein sequence ID" value="Ma08_p28780.2"/>
    <property type="gene ID" value="Ma08_g28780"/>
</dbReference>
<gene>
    <name evidence="3" type="ORF">GSMUA_89560.1</name>
</gene>
<reference evidence="4" key="2">
    <citation type="submission" date="2021-05" db="UniProtKB">
        <authorList>
            <consortium name="EnsemblPlants"/>
        </authorList>
    </citation>
    <scope>IDENTIFICATION</scope>
    <source>
        <strain evidence="4">subsp. malaccensis</strain>
    </source>
</reference>
<dbReference type="OMA" id="HTLKFPP"/>
<evidence type="ECO:0000313" key="4">
    <source>
        <dbReference type="EnsemblPlants" id="Ma08_p28780.2"/>
    </source>
</evidence>
<evidence type="ECO:0000256" key="2">
    <source>
        <dbReference type="SAM" id="Phobius"/>
    </source>
</evidence>
<dbReference type="PANTHER" id="PTHR34781">
    <property type="entry name" value="TRANSMEMBRANE PROTEIN"/>
    <property type="match status" value="1"/>
</dbReference>
<evidence type="ECO:0000256" key="1">
    <source>
        <dbReference type="SAM" id="MobiDB-lite"/>
    </source>
</evidence>
<keyword evidence="2" id="KW-0812">Transmembrane</keyword>
<keyword evidence="2" id="KW-1133">Transmembrane helix</keyword>
<feature type="transmembrane region" description="Helical" evidence="2">
    <location>
        <begin position="96"/>
        <end position="116"/>
    </location>
</feature>